<name>A0A1T5F7E9_9SPHI</name>
<dbReference type="OrthoDB" id="9798407at2"/>
<evidence type="ECO:0000259" key="1">
    <source>
        <dbReference type="Pfam" id="PF01261"/>
    </source>
</evidence>
<dbReference type="RefSeq" id="WP_079703983.1">
    <property type="nucleotide sequence ID" value="NZ_FUYR01000006.1"/>
</dbReference>
<dbReference type="InterPro" id="IPR050312">
    <property type="entry name" value="IolE/XylAMocC-like"/>
</dbReference>
<organism evidence="2 3">
    <name type="scientific">Daejeonella lutea</name>
    <dbReference type="NCBI Taxonomy" id="572036"/>
    <lineage>
        <taxon>Bacteria</taxon>
        <taxon>Pseudomonadati</taxon>
        <taxon>Bacteroidota</taxon>
        <taxon>Sphingobacteriia</taxon>
        <taxon>Sphingobacteriales</taxon>
        <taxon>Sphingobacteriaceae</taxon>
        <taxon>Daejeonella</taxon>
    </lineage>
</organism>
<proteinExistence type="predicted"/>
<accession>A0A1T5F7E9</accession>
<feature type="domain" description="Xylose isomerase-like TIM barrel" evidence="1">
    <location>
        <begin position="52"/>
        <end position="261"/>
    </location>
</feature>
<dbReference type="PANTHER" id="PTHR12110">
    <property type="entry name" value="HYDROXYPYRUVATE ISOMERASE"/>
    <property type="match status" value="1"/>
</dbReference>
<reference evidence="3" key="1">
    <citation type="submission" date="2017-02" db="EMBL/GenBank/DDBJ databases">
        <authorList>
            <person name="Varghese N."/>
            <person name="Submissions S."/>
        </authorList>
    </citation>
    <scope>NUCLEOTIDE SEQUENCE [LARGE SCALE GENOMIC DNA]</scope>
    <source>
        <strain evidence="3">DSM 22385</strain>
    </source>
</reference>
<evidence type="ECO:0000313" key="3">
    <source>
        <dbReference type="Proteomes" id="UP000189981"/>
    </source>
</evidence>
<dbReference type="PANTHER" id="PTHR12110:SF41">
    <property type="entry name" value="INOSOSE DEHYDRATASE"/>
    <property type="match status" value="1"/>
</dbReference>
<sequence length="288" mass="32587">MSNRRIFLQQAALIGAGVLANPVDLFSKPNQKVGLQLYTLRDQISKDVHGVIAKVADIGFREVETYGYSLKGGFWGLNIKEFKSLLKSHGLKSPSGHYNFDPYLGNNNLDSLKENIEAAQGIGQKYLTVPYLSEPLRKNLDSYKVLAAKLNQAAILARKAGLQLVYHNHDFEFKDFNGTTGYDILLRETDPSDLKFELDIYWTVKAGKDPIALFEQSPGRYVMWHVKDMDKTDKSYTEVGSGTIDYKQIFAKAKLSGMKHFFVEQDVIKIDHFQSITRSFQHVKGNIL</sequence>
<keyword evidence="2" id="KW-0413">Isomerase</keyword>
<dbReference type="EMBL" id="FUYR01000006">
    <property type="protein sequence ID" value="SKB92099.1"/>
    <property type="molecule type" value="Genomic_DNA"/>
</dbReference>
<dbReference type="Proteomes" id="UP000189981">
    <property type="component" value="Unassembled WGS sequence"/>
</dbReference>
<dbReference type="InterPro" id="IPR013022">
    <property type="entry name" value="Xyl_isomerase-like_TIM-brl"/>
</dbReference>
<gene>
    <name evidence="2" type="ORF">SAMN05661099_3482</name>
</gene>
<dbReference type="InterPro" id="IPR036237">
    <property type="entry name" value="Xyl_isomerase-like_sf"/>
</dbReference>
<dbReference type="Gene3D" id="3.20.20.150">
    <property type="entry name" value="Divalent-metal-dependent TIM barrel enzymes"/>
    <property type="match status" value="1"/>
</dbReference>
<protein>
    <submittedName>
        <fullName evidence="2">Sugar phosphate isomerase/epimerase</fullName>
    </submittedName>
</protein>
<dbReference type="GO" id="GO:0016853">
    <property type="term" value="F:isomerase activity"/>
    <property type="evidence" value="ECO:0007669"/>
    <property type="project" value="UniProtKB-KW"/>
</dbReference>
<dbReference type="Pfam" id="PF01261">
    <property type="entry name" value="AP_endonuc_2"/>
    <property type="match status" value="1"/>
</dbReference>
<dbReference type="AlphaFoldDB" id="A0A1T5F7E9"/>
<dbReference type="SUPFAM" id="SSF51658">
    <property type="entry name" value="Xylose isomerase-like"/>
    <property type="match status" value="1"/>
</dbReference>
<evidence type="ECO:0000313" key="2">
    <source>
        <dbReference type="EMBL" id="SKB92099.1"/>
    </source>
</evidence>
<dbReference type="STRING" id="572036.SAMN05661099_3482"/>
<keyword evidence="3" id="KW-1185">Reference proteome</keyword>